<name>A0A0P7ZJ58_9EURY</name>
<accession>A0A0P7ZJ58</accession>
<evidence type="ECO:0000259" key="1">
    <source>
        <dbReference type="Pfam" id="PF00899"/>
    </source>
</evidence>
<dbReference type="Pfam" id="PF00899">
    <property type="entry name" value="ThiF"/>
    <property type="match status" value="1"/>
</dbReference>
<dbReference type="InterPro" id="IPR045886">
    <property type="entry name" value="ThiF/MoeB/HesA"/>
</dbReference>
<feature type="domain" description="THIF-type NAD/FAD binding fold" evidence="1">
    <location>
        <begin position="2"/>
        <end position="153"/>
    </location>
</feature>
<dbReference type="GO" id="GO:0032446">
    <property type="term" value="P:protein modification by small protein conjugation"/>
    <property type="evidence" value="ECO:0007669"/>
    <property type="project" value="TreeGrafter"/>
</dbReference>
<evidence type="ECO:0000313" key="2">
    <source>
        <dbReference type="EMBL" id="KPQ43819.1"/>
    </source>
</evidence>
<dbReference type="EMBL" id="LKCM01000125">
    <property type="protein sequence ID" value="KPQ43819.1"/>
    <property type="molecule type" value="Genomic_DNA"/>
</dbReference>
<protein>
    <submittedName>
        <fullName evidence="2">Thiamine biosynthesis protein ThiF</fullName>
    </submittedName>
</protein>
<dbReference type="GO" id="GO:0005737">
    <property type="term" value="C:cytoplasm"/>
    <property type="evidence" value="ECO:0007669"/>
    <property type="project" value="TreeGrafter"/>
</dbReference>
<dbReference type="GO" id="GO:0016779">
    <property type="term" value="F:nucleotidyltransferase activity"/>
    <property type="evidence" value="ECO:0007669"/>
    <property type="project" value="TreeGrafter"/>
</dbReference>
<dbReference type="Proteomes" id="UP000050360">
    <property type="component" value="Unassembled WGS sequence"/>
</dbReference>
<proteinExistence type="predicted"/>
<dbReference type="PANTHER" id="PTHR10953">
    <property type="entry name" value="UBIQUITIN-ACTIVATING ENZYME E1"/>
    <property type="match status" value="1"/>
</dbReference>
<dbReference type="Gene3D" id="3.40.50.720">
    <property type="entry name" value="NAD(P)-binding Rossmann-like Domain"/>
    <property type="match status" value="1"/>
</dbReference>
<dbReference type="InterPro" id="IPR035985">
    <property type="entry name" value="Ubiquitin-activating_enz"/>
</dbReference>
<evidence type="ECO:0000313" key="3">
    <source>
        <dbReference type="Proteomes" id="UP000050360"/>
    </source>
</evidence>
<dbReference type="GO" id="GO:0004792">
    <property type="term" value="F:thiosulfate-cyanide sulfurtransferase activity"/>
    <property type="evidence" value="ECO:0007669"/>
    <property type="project" value="TreeGrafter"/>
</dbReference>
<dbReference type="SUPFAM" id="SSF69572">
    <property type="entry name" value="Activating enzymes of the ubiquitin-like proteins"/>
    <property type="match status" value="1"/>
</dbReference>
<comment type="caution">
    <text evidence="2">The sequence shown here is derived from an EMBL/GenBank/DDBJ whole genome shotgun (WGS) entry which is preliminary data.</text>
</comment>
<dbReference type="PANTHER" id="PTHR10953:SF102">
    <property type="entry name" value="ADENYLYLTRANSFERASE AND SULFURTRANSFERASE MOCS3"/>
    <property type="match status" value="1"/>
</dbReference>
<dbReference type="InterPro" id="IPR000594">
    <property type="entry name" value="ThiF_NAD_FAD-bd"/>
</dbReference>
<sequence>MKIFVLGAGGIGSHLIEEICRLIEHEQIDANTELVIADNDLVEVEQIRYQNFTFEDAGLNKAQALARRFKQFGVTPIKDRIKSDKQLKGYDLIVLCVDNDPTRELVIKYCFSKNVNFLDLRSSGRAISAFPKLEKASDNLRFVDGNDTVCYSCQDYDTLLQGRIDKGNKIIALIGVQMILNHLRGMHNKIINLSI</sequence>
<organism evidence="2 3">
    <name type="scientific">Candidatus Methanoperedens nitratireducens</name>
    <dbReference type="NCBI Taxonomy" id="1392998"/>
    <lineage>
        <taxon>Archaea</taxon>
        <taxon>Methanobacteriati</taxon>
        <taxon>Methanobacteriota</taxon>
        <taxon>Stenosarchaea group</taxon>
        <taxon>Methanomicrobia</taxon>
        <taxon>Methanosarcinales</taxon>
        <taxon>ANME-2 cluster</taxon>
        <taxon>Candidatus Methanoperedentaceae</taxon>
        <taxon>Candidatus Methanoperedens</taxon>
    </lineage>
</organism>
<reference evidence="2 3" key="1">
    <citation type="submission" date="2015-09" db="EMBL/GenBank/DDBJ databases">
        <title>A metagenomics-based metabolic model of nitrate-dependent anaerobic oxidation of methane by Methanoperedens-like archaea.</title>
        <authorList>
            <person name="Arshad A."/>
            <person name="Speth D.R."/>
            <person name="De Graaf R.M."/>
            <person name="Op Den Camp H.J."/>
            <person name="Jetten M.S."/>
            <person name="Welte C.U."/>
        </authorList>
    </citation>
    <scope>NUCLEOTIDE SEQUENCE [LARGE SCALE GENOMIC DNA]</scope>
</reference>
<gene>
    <name evidence="2" type="ORF">MPEBLZ_01600</name>
</gene>
<dbReference type="GO" id="GO:0008641">
    <property type="term" value="F:ubiquitin-like modifier activating enzyme activity"/>
    <property type="evidence" value="ECO:0007669"/>
    <property type="project" value="InterPro"/>
</dbReference>
<dbReference type="AlphaFoldDB" id="A0A0P7ZJ58"/>